<dbReference type="Proteomes" id="UP001174694">
    <property type="component" value="Unassembled WGS sequence"/>
</dbReference>
<keyword evidence="1" id="KW-0472">Membrane</keyword>
<dbReference type="EMBL" id="JANBVO010000015">
    <property type="protein sequence ID" value="KAJ9145144.1"/>
    <property type="molecule type" value="Genomic_DNA"/>
</dbReference>
<dbReference type="AlphaFoldDB" id="A0AA38RSF4"/>
<name>A0AA38RSF4_9PEZI</name>
<organism evidence="2 3">
    <name type="scientific">Pleurostoma richardsiae</name>
    <dbReference type="NCBI Taxonomy" id="41990"/>
    <lineage>
        <taxon>Eukaryota</taxon>
        <taxon>Fungi</taxon>
        <taxon>Dikarya</taxon>
        <taxon>Ascomycota</taxon>
        <taxon>Pezizomycotina</taxon>
        <taxon>Sordariomycetes</taxon>
        <taxon>Sordariomycetidae</taxon>
        <taxon>Calosphaeriales</taxon>
        <taxon>Pleurostomataceae</taxon>
        <taxon>Pleurostoma</taxon>
    </lineage>
</organism>
<gene>
    <name evidence="2" type="ORF">NKR23_g5731</name>
</gene>
<keyword evidence="1" id="KW-1133">Transmembrane helix</keyword>
<feature type="transmembrane region" description="Helical" evidence="1">
    <location>
        <begin position="156"/>
        <end position="177"/>
    </location>
</feature>
<reference evidence="2" key="1">
    <citation type="submission" date="2022-07" db="EMBL/GenBank/DDBJ databases">
        <title>Fungi with potential for degradation of polypropylene.</title>
        <authorList>
            <person name="Gostincar C."/>
        </authorList>
    </citation>
    <scope>NUCLEOTIDE SEQUENCE</scope>
    <source>
        <strain evidence="2">EXF-13308</strain>
    </source>
</reference>
<proteinExistence type="predicted"/>
<protein>
    <submittedName>
        <fullName evidence="2">Uncharacterized protein</fullName>
    </submittedName>
</protein>
<evidence type="ECO:0000256" key="1">
    <source>
        <dbReference type="SAM" id="Phobius"/>
    </source>
</evidence>
<evidence type="ECO:0000313" key="2">
    <source>
        <dbReference type="EMBL" id="KAJ9145144.1"/>
    </source>
</evidence>
<accession>A0AA38RSF4</accession>
<evidence type="ECO:0000313" key="3">
    <source>
        <dbReference type="Proteomes" id="UP001174694"/>
    </source>
</evidence>
<keyword evidence="1" id="KW-0812">Transmembrane</keyword>
<sequence>MPRGLVALFISTSSKIGQTILQRFAQNAPIPKIYTITCTPTISSYEALLAFLRYSYPSDIYNLVKADVSLISEIDKILRVLLSLRFLGNKILVLRLILNQFLDLTGATAANENQARWLCSSGAVLLADLVSTCSDVFHISKSILAASRNEQNLLGAWWFSCYYTFNAALAILGVLLVRRIYPFSAELAGSSVTELRSLLDTAMSVFAGPGLGEQDRLVVSEHPTPATRRV</sequence>
<keyword evidence="3" id="KW-1185">Reference proteome</keyword>
<comment type="caution">
    <text evidence="2">The sequence shown here is derived from an EMBL/GenBank/DDBJ whole genome shotgun (WGS) entry which is preliminary data.</text>
</comment>